<evidence type="ECO:0000259" key="2">
    <source>
        <dbReference type="PROSITE" id="PS50181"/>
    </source>
</evidence>
<feature type="region of interest" description="Disordered" evidence="1">
    <location>
        <begin position="1"/>
        <end position="24"/>
    </location>
</feature>
<dbReference type="AlphaFoldDB" id="A0ABD3WGK2"/>
<evidence type="ECO:0000256" key="1">
    <source>
        <dbReference type="SAM" id="MobiDB-lite"/>
    </source>
</evidence>
<proteinExistence type="predicted"/>
<dbReference type="InterPro" id="IPR008979">
    <property type="entry name" value="Galactose-bd-like_sf"/>
</dbReference>
<dbReference type="PROSITE" id="PS51114">
    <property type="entry name" value="FBA"/>
    <property type="match status" value="1"/>
</dbReference>
<dbReference type="InterPro" id="IPR001810">
    <property type="entry name" value="F-box_dom"/>
</dbReference>
<evidence type="ECO:0000313" key="5">
    <source>
        <dbReference type="Proteomes" id="UP001634394"/>
    </source>
</evidence>
<dbReference type="EMBL" id="JBJQND010000006">
    <property type="protein sequence ID" value="KAL3872997.1"/>
    <property type="molecule type" value="Genomic_DNA"/>
</dbReference>
<gene>
    <name evidence="4" type="ORF">ACJMK2_036161</name>
</gene>
<dbReference type="PANTHER" id="PTHR12125">
    <property type="entry name" value="F-BOX ONLY PROTEIN 6-LIKE PROTEIN"/>
    <property type="match status" value="1"/>
</dbReference>
<dbReference type="InterPro" id="IPR039752">
    <property type="entry name" value="F-box_only"/>
</dbReference>
<dbReference type="SMART" id="SM01198">
    <property type="entry name" value="FBA"/>
    <property type="match status" value="1"/>
</dbReference>
<dbReference type="GO" id="GO:0005737">
    <property type="term" value="C:cytoplasm"/>
    <property type="evidence" value="ECO:0007669"/>
    <property type="project" value="UniProtKB-ARBA"/>
</dbReference>
<feature type="domain" description="F-box" evidence="2">
    <location>
        <begin position="25"/>
        <end position="72"/>
    </location>
</feature>
<organism evidence="4 5">
    <name type="scientific">Sinanodonta woodiana</name>
    <name type="common">Chinese pond mussel</name>
    <name type="synonym">Anodonta woodiana</name>
    <dbReference type="NCBI Taxonomy" id="1069815"/>
    <lineage>
        <taxon>Eukaryota</taxon>
        <taxon>Metazoa</taxon>
        <taxon>Spiralia</taxon>
        <taxon>Lophotrochozoa</taxon>
        <taxon>Mollusca</taxon>
        <taxon>Bivalvia</taxon>
        <taxon>Autobranchia</taxon>
        <taxon>Heteroconchia</taxon>
        <taxon>Palaeoheterodonta</taxon>
        <taxon>Unionida</taxon>
        <taxon>Unionoidea</taxon>
        <taxon>Unionidae</taxon>
        <taxon>Unioninae</taxon>
        <taxon>Sinanodonta</taxon>
    </lineage>
</organism>
<accession>A0ABD3WGK2</accession>
<dbReference type="InterPro" id="IPR036047">
    <property type="entry name" value="F-box-like_dom_sf"/>
</dbReference>
<dbReference type="PANTHER" id="PTHR12125:SF5">
    <property type="entry name" value="F-BOX DOMAIN-CONTAINING PROTEIN"/>
    <property type="match status" value="1"/>
</dbReference>
<dbReference type="EMBL" id="JBJQND010000006">
    <property type="protein sequence ID" value="KAL3872998.1"/>
    <property type="molecule type" value="Genomic_DNA"/>
</dbReference>
<dbReference type="Pfam" id="PF12937">
    <property type="entry name" value="F-box-like"/>
    <property type="match status" value="1"/>
</dbReference>
<feature type="domain" description="FBA" evidence="3">
    <location>
        <begin position="95"/>
        <end position="277"/>
    </location>
</feature>
<comment type="caution">
    <text evidence="4">The sequence shown here is derived from an EMBL/GenBank/DDBJ whole genome shotgun (WGS) entry which is preliminary data.</text>
</comment>
<reference evidence="4 5" key="1">
    <citation type="submission" date="2024-11" db="EMBL/GenBank/DDBJ databases">
        <title>Chromosome-level genome assembly of the freshwater bivalve Anodonta woodiana.</title>
        <authorList>
            <person name="Chen X."/>
        </authorList>
    </citation>
    <scope>NUCLEOTIDE SEQUENCE [LARGE SCALE GENOMIC DNA]</scope>
    <source>
        <strain evidence="4">MN2024</strain>
        <tissue evidence="4">Gills</tissue>
    </source>
</reference>
<keyword evidence="5" id="KW-1185">Reference proteome</keyword>
<dbReference type="Gene3D" id="1.20.1280.50">
    <property type="match status" value="1"/>
</dbReference>
<dbReference type="PROSITE" id="PS50181">
    <property type="entry name" value="FBOX"/>
    <property type="match status" value="1"/>
</dbReference>
<dbReference type="SUPFAM" id="SSF81383">
    <property type="entry name" value="F-box domain"/>
    <property type="match status" value="1"/>
</dbReference>
<dbReference type="FunFam" id="2.60.120.260:FF:000012">
    <property type="entry name" value="F-box only protein 2"/>
    <property type="match status" value="1"/>
</dbReference>
<protein>
    <submittedName>
        <fullName evidence="4">Uncharacterized protein</fullName>
    </submittedName>
</protein>
<sequence>MGPKMSASHTGKSEGRGAAASDGDVFPLTELPDELLEGVLSHLPGLSLVTSCCYVCKKWNELIQSQGLWKEKCHRENYVIPSCHSSYSSIDFRKIYFLNPYGRNLLKNPDATNGFANWKILQNGGDQFTCEKEAVGINPIFQYAPVEGHVPCWVTSYTECKKTQLVDLIQCGCSADVLDELQPAIEISEWYGGRFDCGVQYNINVRLLSEDACTVLDEFKFEDTKPAGRDWFHVSHMFQNYGKGLKYIQYTHGGQDTQFWAGHYGVKITLSSIMFNFSENSPRKSHKT</sequence>
<dbReference type="SUPFAM" id="SSF49785">
    <property type="entry name" value="Galactose-binding domain-like"/>
    <property type="match status" value="1"/>
</dbReference>
<dbReference type="Proteomes" id="UP001634394">
    <property type="component" value="Unassembled WGS sequence"/>
</dbReference>
<evidence type="ECO:0000313" key="4">
    <source>
        <dbReference type="EMBL" id="KAL3872997.1"/>
    </source>
</evidence>
<evidence type="ECO:0000259" key="3">
    <source>
        <dbReference type="PROSITE" id="PS51114"/>
    </source>
</evidence>
<dbReference type="Pfam" id="PF04300">
    <property type="entry name" value="FBA"/>
    <property type="match status" value="1"/>
</dbReference>
<name>A0ABD3WGK2_SINWO</name>
<dbReference type="Gene3D" id="2.60.120.260">
    <property type="entry name" value="Galactose-binding domain-like"/>
    <property type="match status" value="1"/>
</dbReference>
<dbReference type="InterPro" id="IPR007397">
    <property type="entry name" value="F-box-assoc_dom"/>
</dbReference>
<dbReference type="FunFam" id="1.20.1280.50:FF:000002">
    <property type="entry name" value="F-box only protein 44"/>
    <property type="match status" value="1"/>
</dbReference>
<dbReference type="SMART" id="SM00256">
    <property type="entry name" value="FBOX"/>
    <property type="match status" value="1"/>
</dbReference>